<dbReference type="InterPro" id="IPR040072">
    <property type="entry name" value="Methyltransferase_A"/>
</dbReference>
<evidence type="ECO:0000256" key="10">
    <source>
        <dbReference type="ARBA" id="ARBA00022723"/>
    </source>
</evidence>
<comment type="subcellular location">
    <subcellularLocation>
        <location evidence="1 14">Cytoplasm</location>
    </subcellularLocation>
</comment>
<keyword evidence="12 14" id="KW-0411">Iron-sulfur</keyword>
<dbReference type="GO" id="GO:0002935">
    <property type="term" value="F:tRNA (adenine(37)-C2)-methyltransferase activity"/>
    <property type="evidence" value="ECO:0007669"/>
    <property type="project" value="UniProtKB-UniRule"/>
</dbReference>
<dbReference type="PANTHER" id="PTHR30544:SF5">
    <property type="entry name" value="RADICAL SAM CORE DOMAIN-CONTAINING PROTEIN"/>
    <property type="match status" value="1"/>
</dbReference>
<dbReference type="InterPro" id="IPR013785">
    <property type="entry name" value="Aldolase_TIM"/>
</dbReference>
<evidence type="ECO:0000256" key="9">
    <source>
        <dbReference type="ARBA" id="ARBA00022694"/>
    </source>
</evidence>
<proteinExistence type="inferred from homology"/>
<feature type="binding site" evidence="14">
    <location>
        <begin position="286"/>
        <end position="288"/>
    </location>
    <ligand>
        <name>S-adenosyl-L-methionine</name>
        <dbReference type="ChEBI" id="CHEBI:59789"/>
    </ligand>
</feature>
<keyword evidence="9 14" id="KW-0819">tRNA processing</keyword>
<dbReference type="InterPro" id="IPR004383">
    <property type="entry name" value="rRNA_lsu_MTrfase_RlmN/Cfr"/>
</dbReference>
<keyword evidence="3 14" id="KW-0004">4Fe-4S</keyword>
<dbReference type="PANTHER" id="PTHR30544">
    <property type="entry name" value="23S RRNA METHYLTRANSFERASE"/>
    <property type="match status" value="1"/>
</dbReference>
<evidence type="ECO:0000256" key="6">
    <source>
        <dbReference type="ARBA" id="ARBA00022603"/>
    </source>
</evidence>
<dbReference type="Gene3D" id="1.10.150.530">
    <property type="match status" value="1"/>
</dbReference>
<comment type="catalytic activity">
    <reaction evidence="14">
        <text>adenosine(37) in tRNA + 2 reduced [2Fe-2S]-[ferredoxin] + 2 S-adenosyl-L-methionine = 2-methyladenosine(37) in tRNA + 5'-deoxyadenosine + L-methionine + 2 oxidized [2Fe-2S]-[ferredoxin] + S-adenosyl-L-homocysteine</text>
        <dbReference type="Rhea" id="RHEA:43332"/>
        <dbReference type="Rhea" id="RHEA-COMP:10000"/>
        <dbReference type="Rhea" id="RHEA-COMP:10001"/>
        <dbReference type="Rhea" id="RHEA-COMP:10162"/>
        <dbReference type="Rhea" id="RHEA-COMP:10485"/>
        <dbReference type="ChEBI" id="CHEBI:17319"/>
        <dbReference type="ChEBI" id="CHEBI:33737"/>
        <dbReference type="ChEBI" id="CHEBI:33738"/>
        <dbReference type="ChEBI" id="CHEBI:57844"/>
        <dbReference type="ChEBI" id="CHEBI:57856"/>
        <dbReference type="ChEBI" id="CHEBI:59789"/>
        <dbReference type="ChEBI" id="CHEBI:74411"/>
        <dbReference type="ChEBI" id="CHEBI:74497"/>
        <dbReference type="EC" id="2.1.1.192"/>
    </reaction>
</comment>
<evidence type="ECO:0000256" key="2">
    <source>
        <dbReference type="ARBA" id="ARBA00007544"/>
    </source>
</evidence>
<dbReference type="CDD" id="cd01335">
    <property type="entry name" value="Radical_SAM"/>
    <property type="match status" value="1"/>
</dbReference>
<evidence type="ECO:0000256" key="14">
    <source>
        <dbReference type="HAMAP-Rule" id="MF_01849"/>
    </source>
</evidence>
<comment type="function">
    <text evidence="14">Specifically methylates position 2 of adenine 2503 in 23S rRNA and position 2 of adenine 37 in tRNAs.</text>
</comment>
<dbReference type="PIRSF" id="PIRSF006004">
    <property type="entry name" value="CHP00048"/>
    <property type="match status" value="1"/>
</dbReference>
<dbReference type="GO" id="GO:0070040">
    <property type="term" value="F:rRNA (adenine(2503)-C2-)-methyltransferase activity"/>
    <property type="evidence" value="ECO:0007669"/>
    <property type="project" value="UniProtKB-UniRule"/>
</dbReference>
<dbReference type="GO" id="GO:0051539">
    <property type="term" value="F:4 iron, 4 sulfur cluster binding"/>
    <property type="evidence" value="ECO:0007669"/>
    <property type="project" value="UniProtKB-UniRule"/>
</dbReference>
<dbReference type="SFLD" id="SFLDS00029">
    <property type="entry name" value="Radical_SAM"/>
    <property type="match status" value="1"/>
</dbReference>
<dbReference type="InterPro" id="IPR007197">
    <property type="entry name" value="rSAM"/>
</dbReference>
<dbReference type="GO" id="GO:0005737">
    <property type="term" value="C:cytoplasm"/>
    <property type="evidence" value="ECO:0007669"/>
    <property type="project" value="UniProtKB-SubCell"/>
</dbReference>
<evidence type="ECO:0000256" key="8">
    <source>
        <dbReference type="ARBA" id="ARBA00022691"/>
    </source>
</evidence>
<gene>
    <name evidence="14" type="primary">rlmN</name>
    <name evidence="16" type="ordered locus">AciPR4_1331</name>
</gene>
<dbReference type="STRING" id="401053.AciPR4_1331"/>
<evidence type="ECO:0000256" key="11">
    <source>
        <dbReference type="ARBA" id="ARBA00023004"/>
    </source>
</evidence>
<dbReference type="NCBIfam" id="TIGR00048">
    <property type="entry name" value="rRNA_mod_RlmN"/>
    <property type="match status" value="1"/>
</dbReference>
<organism evidence="16 17">
    <name type="scientific">Terriglobus saanensis (strain ATCC BAA-1853 / DSM 23119 / SP1PR4)</name>
    <dbReference type="NCBI Taxonomy" id="401053"/>
    <lineage>
        <taxon>Bacteria</taxon>
        <taxon>Pseudomonadati</taxon>
        <taxon>Acidobacteriota</taxon>
        <taxon>Terriglobia</taxon>
        <taxon>Terriglobales</taxon>
        <taxon>Acidobacteriaceae</taxon>
        <taxon>Terriglobus</taxon>
    </lineage>
</organism>
<dbReference type="Gene3D" id="3.20.20.70">
    <property type="entry name" value="Aldolase class I"/>
    <property type="match status" value="1"/>
</dbReference>
<dbReference type="InterPro" id="IPR058240">
    <property type="entry name" value="rSAM_sf"/>
</dbReference>
<feature type="binding site" evidence="14">
    <location>
        <position position="263"/>
    </location>
    <ligand>
        <name>S-adenosyl-L-methionine</name>
        <dbReference type="ChEBI" id="CHEBI:59789"/>
    </ligand>
</feature>
<evidence type="ECO:0000256" key="4">
    <source>
        <dbReference type="ARBA" id="ARBA00022490"/>
    </source>
</evidence>
<evidence type="ECO:0000256" key="1">
    <source>
        <dbReference type="ARBA" id="ARBA00004496"/>
    </source>
</evidence>
<evidence type="ECO:0000256" key="7">
    <source>
        <dbReference type="ARBA" id="ARBA00022679"/>
    </source>
</evidence>
<dbReference type="KEGG" id="tsa:AciPR4_1331"/>
<comment type="catalytic activity">
    <reaction evidence="14">
        <text>adenosine(2503) in 23S rRNA + 2 reduced [2Fe-2S]-[ferredoxin] + 2 S-adenosyl-L-methionine = 2-methyladenosine(2503) in 23S rRNA + 5'-deoxyadenosine + L-methionine + 2 oxidized [2Fe-2S]-[ferredoxin] + S-adenosyl-L-homocysteine</text>
        <dbReference type="Rhea" id="RHEA:42916"/>
        <dbReference type="Rhea" id="RHEA-COMP:10000"/>
        <dbReference type="Rhea" id="RHEA-COMP:10001"/>
        <dbReference type="Rhea" id="RHEA-COMP:10152"/>
        <dbReference type="Rhea" id="RHEA-COMP:10282"/>
        <dbReference type="ChEBI" id="CHEBI:17319"/>
        <dbReference type="ChEBI" id="CHEBI:33737"/>
        <dbReference type="ChEBI" id="CHEBI:33738"/>
        <dbReference type="ChEBI" id="CHEBI:57844"/>
        <dbReference type="ChEBI" id="CHEBI:57856"/>
        <dbReference type="ChEBI" id="CHEBI:59789"/>
        <dbReference type="ChEBI" id="CHEBI:74411"/>
        <dbReference type="ChEBI" id="CHEBI:74497"/>
        <dbReference type="EC" id="2.1.1.192"/>
    </reaction>
</comment>
<dbReference type="RefSeq" id="WP_013567888.1">
    <property type="nucleotide sequence ID" value="NC_014963.1"/>
</dbReference>
<dbReference type="AlphaFoldDB" id="E8V000"/>
<keyword evidence="11 14" id="KW-0408">Iron</keyword>
<comment type="miscellaneous">
    <text evidence="14">Reaction proceeds by a ping-pong mechanism involving intermediate methylation of a conserved cysteine residue.</text>
</comment>
<feature type="active site" description="S-methylcysteine intermediate" evidence="14">
    <location>
        <position position="405"/>
    </location>
</feature>
<keyword evidence="4 14" id="KW-0963">Cytoplasm</keyword>
<evidence type="ECO:0000313" key="17">
    <source>
        <dbReference type="Proteomes" id="UP000006844"/>
    </source>
</evidence>
<evidence type="ECO:0000256" key="5">
    <source>
        <dbReference type="ARBA" id="ARBA00022552"/>
    </source>
</evidence>
<comment type="caution">
    <text evidence="14">Lacks conserved residue(s) required for the propagation of feature annotation.</text>
</comment>
<evidence type="ECO:0000256" key="13">
    <source>
        <dbReference type="ARBA" id="ARBA00023157"/>
    </source>
</evidence>
<dbReference type="SUPFAM" id="SSF102114">
    <property type="entry name" value="Radical SAM enzymes"/>
    <property type="match status" value="1"/>
</dbReference>
<dbReference type="GO" id="GO:0019843">
    <property type="term" value="F:rRNA binding"/>
    <property type="evidence" value="ECO:0007669"/>
    <property type="project" value="UniProtKB-UniRule"/>
</dbReference>
<dbReference type="Pfam" id="PF21016">
    <property type="entry name" value="RlmN_N"/>
    <property type="match status" value="1"/>
</dbReference>
<feature type="active site" description="Proton acceptor" evidence="14">
    <location>
        <position position="114"/>
    </location>
</feature>
<keyword evidence="8 14" id="KW-0949">S-adenosyl-L-methionine</keyword>
<dbReference type="Proteomes" id="UP000006844">
    <property type="component" value="Chromosome"/>
</dbReference>
<dbReference type="Pfam" id="PF04055">
    <property type="entry name" value="Radical_SAM"/>
    <property type="match status" value="1"/>
</dbReference>
<sequence>MSLAPGRVSIASIYPVDMALVEQKIALFGMALPELIERMGAWGEKPYRARQVWDALYKQRVAALDEITVLPLALRERLATEGVEIGLPEMVQTATSVDGTERYLMRMVDGETVETVWMPDGDGGERGDGSEAAVEESDEVVTADEAVDKTNGYKKPDKRNWGALAEKGYRRATICISSQVGCAVNCQFCLTAKLGIKRNLTAGEIAGQVAAVLNRHSVKMGKDRINLVFMGMGEPFLNYDAFMDSVRLLVEGVGIPDSRMTVSTSGIEPSIRRFATETVRPKLALSLNASNDAVRTEIMPITKKWNIAMLLDAVKTIPMGKRDWVTFEYVMLGGVNDQPQHAREVLALLKGMHAKVNLIVWNPGPGIAYSQPDPDAVAVFQKMMIDGGMPTYIRRPRGRDIYAACGQLKRTVQDELVSIQ</sequence>
<name>E8V000_TERSS</name>
<evidence type="ECO:0000256" key="3">
    <source>
        <dbReference type="ARBA" id="ARBA00022485"/>
    </source>
</evidence>
<keyword evidence="17" id="KW-1185">Reference proteome</keyword>
<dbReference type="EMBL" id="CP002467">
    <property type="protein sequence ID" value="ADV82155.1"/>
    <property type="molecule type" value="Genomic_DNA"/>
</dbReference>
<keyword evidence="13 14" id="KW-1015">Disulfide bond</keyword>
<keyword evidence="5 14" id="KW-0698">rRNA processing</keyword>
<dbReference type="HOGENOM" id="CLU_029101_2_0_0"/>
<dbReference type="eggNOG" id="COG0820">
    <property type="taxonomic scope" value="Bacteria"/>
</dbReference>
<keyword evidence="10 14" id="KW-0479">Metal-binding</keyword>
<dbReference type="InterPro" id="IPR048641">
    <property type="entry name" value="RlmN_N"/>
</dbReference>
<dbReference type="HAMAP" id="MF_01849">
    <property type="entry name" value="RNA_methyltr_RlmN"/>
    <property type="match status" value="1"/>
</dbReference>
<accession>E8V000</accession>
<dbReference type="GO" id="GO:0030488">
    <property type="term" value="P:tRNA methylation"/>
    <property type="evidence" value="ECO:0007669"/>
    <property type="project" value="UniProtKB-UniRule"/>
</dbReference>
<dbReference type="PROSITE" id="PS51918">
    <property type="entry name" value="RADICAL_SAM"/>
    <property type="match status" value="1"/>
</dbReference>
<feature type="binding site" evidence="14">
    <location>
        <position position="186"/>
    </location>
    <ligand>
        <name>[4Fe-4S] cluster</name>
        <dbReference type="ChEBI" id="CHEBI:49883"/>
        <note>4Fe-4S-S-AdoMet</note>
    </ligand>
</feature>
<evidence type="ECO:0000259" key="15">
    <source>
        <dbReference type="PROSITE" id="PS51918"/>
    </source>
</evidence>
<keyword evidence="6 14" id="KW-0489">Methyltransferase</keyword>
<dbReference type="SFLD" id="SFLDG01062">
    <property type="entry name" value="methyltransferase_(Class_A)"/>
    <property type="match status" value="1"/>
</dbReference>
<dbReference type="InterPro" id="IPR027492">
    <property type="entry name" value="RNA_MTrfase_RlmN"/>
</dbReference>
<reference evidence="16 17" key="1">
    <citation type="journal article" date="2012" name="Stand. Genomic Sci.">
        <title>Complete genome sequence of Terriglobus saanensis type strain SP1PR4(T), an Acidobacteria from tundra soil.</title>
        <authorList>
            <person name="Rawat S.R."/>
            <person name="Mannisto M.K."/>
            <person name="Starovoytov V."/>
            <person name="Goodwin L."/>
            <person name="Nolan M."/>
            <person name="Hauser L."/>
            <person name="Land M."/>
            <person name="Davenport K.W."/>
            <person name="Woyke T."/>
            <person name="Haggblom M.M."/>
        </authorList>
    </citation>
    <scope>NUCLEOTIDE SEQUENCE</scope>
    <source>
        <strain evidence="17">ATCC BAA-1853 / DSM 23119 / SP1PR4</strain>
    </source>
</reference>
<feature type="binding site" evidence="14">
    <location>
        <begin position="233"/>
        <end position="234"/>
    </location>
    <ligand>
        <name>S-adenosyl-L-methionine</name>
        <dbReference type="ChEBI" id="CHEBI:59789"/>
    </ligand>
</feature>
<comment type="cofactor">
    <cofactor evidence="14">
        <name>[4Fe-4S] cluster</name>
        <dbReference type="ChEBI" id="CHEBI:49883"/>
    </cofactor>
    <text evidence="14">Binds 1 [4Fe-4S] cluster. The cluster is coordinated with 3 cysteines and an exchangeable S-adenosyl-L-methionine.</text>
</comment>
<dbReference type="SFLD" id="SFLDF00275">
    <property type="entry name" value="adenosine_C2_methyltransferase"/>
    <property type="match status" value="1"/>
</dbReference>
<dbReference type="GO" id="GO:0000049">
    <property type="term" value="F:tRNA binding"/>
    <property type="evidence" value="ECO:0007669"/>
    <property type="project" value="UniProtKB-UniRule"/>
</dbReference>
<comment type="similarity">
    <text evidence="2 14">Belongs to the radical SAM superfamily. RlmN family.</text>
</comment>
<dbReference type="GO" id="GO:0046872">
    <property type="term" value="F:metal ion binding"/>
    <property type="evidence" value="ECO:0007669"/>
    <property type="project" value="UniProtKB-KW"/>
</dbReference>
<feature type="binding site" evidence="14">
    <location>
        <position position="182"/>
    </location>
    <ligand>
        <name>[4Fe-4S] cluster</name>
        <dbReference type="ChEBI" id="CHEBI:49883"/>
        <note>4Fe-4S-S-AdoMet</note>
    </ligand>
</feature>
<dbReference type="GO" id="GO:0070475">
    <property type="term" value="P:rRNA base methylation"/>
    <property type="evidence" value="ECO:0007669"/>
    <property type="project" value="UniProtKB-UniRule"/>
</dbReference>
<dbReference type="EC" id="2.1.1.192" evidence="14"/>
<feature type="binding site" evidence="14">
    <location>
        <position position="189"/>
    </location>
    <ligand>
        <name>[4Fe-4S] cluster</name>
        <dbReference type="ChEBI" id="CHEBI:49883"/>
        <note>4Fe-4S-S-AdoMet</note>
    </ligand>
</feature>
<keyword evidence="7 14" id="KW-0808">Transferase</keyword>
<feature type="binding site" evidence="14">
    <location>
        <position position="362"/>
    </location>
    <ligand>
        <name>S-adenosyl-L-methionine</name>
        <dbReference type="ChEBI" id="CHEBI:59789"/>
    </ligand>
</feature>
<protein>
    <recommendedName>
        <fullName evidence="14">Probable dual-specificity RNA methyltransferase RlmN</fullName>
        <ecNumber evidence="14">2.1.1.192</ecNumber>
    </recommendedName>
    <alternativeName>
        <fullName evidence="14">23S rRNA (adenine(2503)-C(2))-methyltransferase</fullName>
    </alternativeName>
    <alternativeName>
        <fullName evidence="14">23S rRNA m2A2503 methyltransferase</fullName>
    </alternativeName>
    <alternativeName>
        <fullName evidence="14">Ribosomal RNA large subunit methyltransferase N</fullName>
    </alternativeName>
    <alternativeName>
        <fullName evidence="14">tRNA (adenine(37)-C(2))-methyltransferase</fullName>
    </alternativeName>
    <alternativeName>
        <fullName evidence="14">tRNA m2A37 methyltransferase</fullName>
    </alternativeName>
</protein>
<feature type="domain" description="Radical SAM core" evidence="15">
    <location>
        <begin position="168"/>
        <end position="400"/>
    </location>
</feature>
<evidence type="ECO:0000313" key="16">
    <source>
        <dbReference type="EMBL" id="ADV82155.1"/>
    </source>
</evidence>
<evidence type="ECO:0000256" key="12">
    <source>
        <dbReference type="ARBA" id="ARBA00023014"/>
    </source>
</evidence>